<reference evidence="1 2" key="1">
    <citation type="submission" date="2015-12" db="EMBL/GenBank/DDBJ databases">
        <title>Draft genome of the nematode, Onchocerca flexuosa.</title>
        <authorList>
            <person name="Mitreva M."/>
        </authorList>
    </citation>
    <scope>NUCLEOTIDE SEQUENCE [LARGE SCALE GENOMIC DNA]</scope>
    <source>
        <strain evidence="1">Red Deer</strain>
    </source>
</reference>
<gene>
    <name evidence="1" type="ORF">X798_04715</name>
</gene>
<sequence>MHMCSEKPIYLPKNR</sequence>
<proteinExistence type="predicted"/>
<evidence type="ECO:0000313" key="1">
    <source>
        <dbReference type="EMBL" id="OZC08236.1"/>
    </source>
</evidence>
<dbReference type="EMBL" id="KZ270011">
    <property type="protein sequence ID" value="OZC08236.1"/>
    <property type="molecule type" value="Genomic_DNA"/>
</dbReference>
<organism evidence="1 2">
    <name type="scientific">Onchocerca flexuosa</name>
    <dbReference type="NCBI Taxonomy" id="387005"/>
    <lineage>
        <taxon>Eukaryota</taxon>
        <taxon>Metazoa</taxon>
        <taxon>Ecdysozoa</taxon>
        <taxon>Nematoda</taxon>
        <taxon>Chromadorea</taxon>
        <taxon>Rhabditida</taxon>
        <taxon>Spirurina</taxon>
        <taxon>Spiruromorpha</taxon>
        <taxon>Filarioidea</taxon>
        <taxon>Onchocercidae</taxon>
        <taxon>Onchocerca</taxon>
    </lineage>
</organism>
<accession>A0A238BTL0</accession>
<protein>
    <submittedName>
        <fullName evidence="1">Uncharacterized protein</fullName>
    </submittedName>
</protein>
<evidence type="ECO:0000313" key="2">
    <source>
        <dbReference type="Proteomes" id="UP000242913"/>
    </source>
</evidence>
<name>A0A238BTL0_9BILA</name>
<keyword evidence="2" id="KW-1185">Reference proteome</keyword>
<dbReference type="Proteomes" id="UP000242913">
    <property type="component" value="Unassembled WGS sequence"/>
</dbReference>